<feature type="transmembrane region" description="Helical" evidence="5">
    <location>
        <begin position="105"/>
        <end position="124"/>
    </location>
</feature>
<keyword evidence="4 5" id="KW-0472">Membrane</keyword>
<dbReference type="OrthoDB" id="9787026at2"/>
<comment type="subcellular location">
    <subcellularLocation>
        <location evidence="1">Cell membrane</location>
        <topology evidence="1">Multi-pass membrane protein</topology>
    </subcellularLocation>
</comment>
<feature type="transmembrane region" description="Helical" evidence="5">
    <location>
        <begin position="75"/>
        <end position="99"/>
    </location>
</feature>
<dbReference type="InterPro" id="IPR036259">
    <property type="entry name" value="MFS_trans_sf"/>
</dbReference>
<keyword evidence="8" id="KW-1185">Reference proteome</keyword>
<evidence type="ECO:0000256" key="2">
    <source>
        <dbReference type="ARBA" id="ARBA00022692"/>
    </source>
</evidence>
<reference evidence="7" key="1">
    <citation type="submission" date="2019-09" db="EMBL/GenBank/DDBJ databases">
        <authorList>
            <person name="Teo W.F.A."/>
            <person name="Duangmal K."/>
        </authorList>
    </citation>
    <scope>NUCLEOTIDE SEQUENCE [LARGE SCALE GENOMIC DNA]</scope>
    <source>
        <strain evidence="7">K81G1</strain>
    </source>
</reference>
<feature type="transmembrane region" description="Helical" evidence="5">
    <location>
        <begin position="344"/>
        <end position="366"/>
    </location>
</feature>
<feature type="transmembrane region" description="Helical" evidence="5">
    <location>
        <begin position="39"/>
        <end position="63"/>
    </location>
</feature>
<dbReference type="Proteomes" id="UP000319769">
    <property type="component" value="Unassembled WGS sequence"/>
</dbReference>
<name>A0A5N0UZH6_9PSEU</name>
<dbReference type="GO" id="GO:0005886">
    <property type="term" value="C:plasma membrane"/>
    <property type="evidence" value="ECO:0007669"/>
    <property type="project" value="UniProtKB-SubCell"/>
</dbReference>
<dbReference type="PANTHER" id="PTHR24064">
    <property type="entry name" value="SOLUTE CARRIER FAMILY 22 MEMBER"/>
    <property type="match status" value="1"/>
</dbReference>
<gene>
    <name evidence="7" type="ORF">FPZ12_027140</name>
</gene>
<keyword evidence="2 5" id="KW-0812">Transmembrane</keyword>
<organism evidence="7 8">
    <name type="scientific">Amycolatopsis acidicola</name>
    <dbReference type="NCBI Taxonomy" id="2596893"/>
    <lineage>
        <taxon>Bacteria</taxon>
        <taxon>Bacillati</taxon>
        <taxon>Actinomycetota</taxon>
        <taxon>Actinomycetes</taxon>
        <taxon>Pseudonocardiales</taxon>
        <taxon>Pseudonocardiaceae</taxon>
        <taxon>Amycolatopsis</taxon>
    </lineage>
</organism>
<dbReference type="GO" id="GO:0022857">
    <property type="term" value="F:transmembrane transporter activity"/>
    <property type="evidence" value="ECO:0007669"/>
    <property type="project" value="InterPro"/>
</dbReference>
<feature type="transmembrane region" description="Helical" evidence="5">
    <location>
        <begin position="178"/>
        <end position="202"/>
    </location>
</feature>
<protein>
    <submittedName>
        <fullName evidence="7">MFS transporter</fullName>
    </submittedName>
</protein>
<sequence length="395" mass="41675">DRFPCGFGLSVQAEPPRRLRDERRAGERDQRGQCAEGGWVYMAVLRTVIGFATAGYFVQVSLVHEFMPPRRRGMLTGVVSAITTGGLLLGSFSGAYLIPGIGWRWTFALGALPALVALAGAAFIPESARWLSLHGKPEAARKSVAWALGEARFDGELDVPPPSPHDRWRHIFAFPRQVVTSTLVNLGLMTGYYGIVLWAPMLLAQVQLISSGDAAKVMIAFSVAGIGSRLLAARLADRVGRRRTGGYFALAAAVATLLAGLTGNGIFLPASLFWLPLLVAFVFADGGFSVCALYSTEIWPSRLRGSGSGYAGLTGSVGKILGPVGLAVIVGSGNIVSPAATTSAVVPAFSFLAVCLLVCGVTYLSLGVEARGRSLESIDRSLAGESAPRLEDAHE</sequence>
<evidence type="ECO:0000256" key="3">
    <source>
        <dbReference type="ARBA" id="ARBA00022989"/>
    </source>
</evidence>
<feature type="transmembrane region" description="Helical" evidence="5">
    <location>
        <begin position="307"/>
        <end position="332"/>
    </location>
</feature>
<dbReference type="Pfam" id="PF00083">
    <property type="entry name" value="Sugar_tr"/>
    <property type="match status" value="1"/>
</dbReference>
<keyword evidence="3 5" id="KW-1133">Transmembrane helix</keyword>
<dbReference type="RefSeq" id="WP_150980521.1">
    <property type="nucleotide sequence ID" value="NZ_VMNW02000047.1"/>
</dbReference>
<dbReference type="InterPro" id="IPR020846">
    <property type="entry name" value="MFS_dom"/>
</dbReference>
<dbReference type="InterPro" id="IPR005828">
    <property type="entry name" value="MFS_sugar_transport-like"/>
</dbReference>
<feature type="transmembrane region" description="Helical" evidence="5">
    <location>
        <begin position="273"/>
        <end position="295"/>
    </location>
</feature>
<dbReference type="Gene3D" id="1.20.1250.20">
    <property type="entry name" value="MFS general substrate transporter like domains"/>
    <property type="match status" value="1"/>
</dbReference>
<accession>A0A5N0UZH6</accession>
<feature type="transmembrane region" description="Helical" evidence="5">
    <location>
        <begin position="214"/>
        <end position="232"/>
    </location>
</feature>
<dbReference type="SUPFAM" id="SSF103473">
    <property type="entry name" value="MFS general substrate transporter"/>
    <property type="match status" value="1"/>
</dbReference>
<evidence type="ECO:0000256" key="5">
    <source>
        <dbReference type="SAM" id="Phobius"/>
    </source>
</evidence>
<feature type="domain" description="Major facilitator superfamily (MFS) profile" evidence="6">
    <location>
        <begin position="1"/>
        <end position="371"/>
    </location>
</feature>
<dbReference type="AlphaFoldDB" id="A0A5N0UZH6"/>
<dbReference type="PROSITE" id="PS00216">
    <property type="entry name" value="SUGAR_TRANSPORT_1"/>
    <property type="match status" value="1"/>
</dbReference>
<evidence type="ECO:0000256" key="4">
    <source>
        <dbReference type="ARBA" id="ARBA00023136"/>
    </source>
</evidence>
<comment type="caution">
    <text evidence="7">The sequence shown here is derived from an EMBL/GenBank/DDBJ whole genome shotgun (WGS) entry which is preliminary data.</text>
</comment>
<evidence type="ECO:0000259" key="6">
    <source>
        <dbReference type="PROSITE" id="PS50850"/>
    </source>
</evidence>
<feature type="non-terminal residue" evidence="7">
    <location>
        <position position="1"/>
    </location>
</feature>
<evidence type="ECO:0000313" key="8">
    <source>
        <dbReference type="Proteomes" id="UP000319769"/>
    </source>
</evidence>
<evidence type="ECO:0000313" key="7">
    <source>
        <dbReference type="EMBL" id="KAA9156711.1"/>
    </source>
</evidence>
<dbReference type="EMBL" id="VMNW02000047">
    <property type="protein sequence ID" value="KAA9156711.1"/>
    <property type="molecule type" value="Genomic_DNA"/>
</dbReference>
<evidence type="ECO:0000256" key="1">
    <source>
        <dbReference type="ARBA" id="ARBA00004651"/>
    </source>
</evidence>
<dbReference type="PROSITE" id="PS50850">
    <property type="entry name" value="MFS"/>
    <property type="match status" value="1"/>
</dbReference>
<dbReference type="InterPro" id="IPR005829">
    <property type="entry name" value="Sugar_transporter_CS"/>
</dbReference>
<feature type="transmembrane region" description="Helical" evidence="5">
    <location>
        <begin position="244"/>
        <end position="267"/>
    </location>
</feature>
<proteinExistence type="predicted"/>